<proteinExistence type="predicted"/>
<dbReference type="AlphaFoldDB" id="A0AAX6EF31"/>
<protein>
    <submittedName>
        <fullName evidence="3">Basic proline-rich protein-like</fullName>
    </submittedName>
</protein>
<accession>A0AAX6EF31</accession>
<gene>
    <name evidence="3" type="ORF">M6B38_191840</name>
    <name evidence="2" type="ORF">M6B38_221655</name>
    <name evidence="4" type="ORF">M6B38_303435</name>
</gene>
<evidence type="ECO:0000256" key="1">
    <source>
        <dbReference type="SAM" id="MobiDB-lite"/>
    </source>
</evidence>
<sequence>MERGSPRELRRLADGNRSDEAGGAASGHEVGRSAEAVVRVFAGGGWTSRRASGGVGGGVEGTAAAIGFLTGACSAGGRWPI</sequence>
<evidence type="ECO:0000313" key="4">
    <source>
        <dbReference type="EMBL" id="KAJ6842139.1"/>
    </source>
</evidence>
<comment type="caution">
    <text evidence="3">The sequence shown here is derived from an EMBL/GenBank/DDBJ whole genome shotgun (WGS) entry which is preliminary data.</text>
</comment>
<evidence type="ECO:0000313" key="3">
    <source>
        <dbReference type="EMBL" id="KAJ6802605.1"/>
    </source>
</evidence>
<feature type="region of interest" description="Disordered" evidence="1">
    <location>
        <begin position="1"/>
        <end position="30"/>
    </location>
</feature>
<evidence type="ECO:0000313" key="2">
    <source>
        <dbReference type="EMBL" id="KAJ6796058.1"/>
    </source>
</evidence>
<reference evidence="3" key="1">
    <citation type="journal article" date="2023" name="GigaByte">
        <title>Genome assembly of the bearded iris, Iris pallida Lam.</title>
        <authorList>
            <person name="Bruccoleri R.E."/>
            <person name="Oakeley E.J."/>
            <person name="Faust A.M.E."/>
            <person name="Altorfer M."/>
            <person name="Dessus-Babus S."/>
            <person name="Burckhardt D."/>
            <person name="Oertli M."/>
            <person name="Naumann U."/>
            <person name="Petersen F."/>
            <person name="Wong J."/>
        </authorList>
    </citation>
    <scope>NUCLEOTIDE SEQUENCE</scope>
    <source>
        <strain evidence="3">GSM-AAB239-AS_SAM_17_03QT</strain>
    </source>
</reference>
<feature type="compositionally biased region" description="Basic and acidic residues" evidence="1">
    <location>
        <begin position="1"/>
        <end position="20"/>
    </location>
</feature>
<dbReference type="EMBL" id="JANAVB010007831">
    <property type="protein sequence ID" value="KAJ6842139.1"/>
    <property type="molecule type" value="Genomic_DNA"/>
</dbReference>
<dbReference type="Proteomes" id="UP001140949">
    <property type="component" value="Unassembled WGS sequence"/>
</dbReference>
<dbReference type="EMBL" id="JANAVB010041420">
    <property type="protein sequence ID" value="KAJ6796058.1"/>
    <property type="molecule type" value="Genomic_DNA"/>
</dbReference>
<evidence type="ECO:0000313" key="5">
    <source>
        <dbReference type="Proteomes" id="UP001140949"/>
    </source>
</evidence>
<keyword evidence="5" id="KW-1185">Reference proteome</keyword>
<dbReference type="EMBL" id="JANAVB010037179">
    <property type="protein sequence ID" value="KAJ6802605.1"/>
    <property type="molecule type" value="Genomic_DNA"/>
</dbReference>
<organism evidence="3 5">
    <name type="scientific">Iris pallida</name>
    <name type="common">Sweet iris</name>
    <dbReference type="NCBI Taxonomy" id="29817"/>
    <lineage>
        <taxon>Eukaryota</taxon>
        <taxon>Viridiplantae</taxon>
        <taxon>Streptophyta</taxon>
        <taxon>Embryophyta</taxon>
        <taxon>Tracheophyta</taxon>
        <taxon>Spermatophyta</taxon>
        <taxon>Magnoliopsida</taxon>
        <taxon>Liliopsida</taxon>
        <taxon>Asparagales</taxon>
        <taxon>Iridaceae</taxon>
        <taxon>Iridoideae</taxon>
        <taxon>Irideae</taxon>
        <taxon>Iris</taxon>
    </lineage>
</organism>
<name>A0AAX6EF31_IRIPA</name>
<reference evidence="3" key="2">
    <citation type="submission" date="2023-04" db="EMBL/GenBank/DDBJ databases">
        <authorList>
            <person name="Bruccoleri R.E."/>
            <person name="Oakeley E.J."/>
            <person name="Faust A.-M."/>
            <person name="Dessus-Babus S."/>
            <person name="Altorfer M."/>
            <person name="Burckhardt D."/>
            <person name="Oertli M."/>
            <person name="Naumann U."/>
            <person name="Petersen F."/>
            <person name="Wong J."/>
        </authorList>
    </citation>
    <scope>NUCLEOTIDE SEQUENCE</scope>
    <source>
        <strain evidence="3">GSM-AAB239-AS_SAM_17_03QT</strain>
        <tissue evidence="3">Leaf</tissue>
    </source>
</reference>